<dbReference type="Gene3D" id="3.40.630.30">
    <property type="match status" value="1"/>
</dbReference>
<evidence type="ECO:0000313" key="2">
    <source>
        <dbReference type="EMBL" id="BAM32076.1"/>
    </source>
</evidence>
<dbReference type="Pfam" id="PF00551">
    <property type="entry name" value="Formyl_trans_N"/>
    <property type="match status" value="1"/>
</dbReference>
<accession>A0AAI8MM68</accession>
<protein>
    <recommendedName>
        <fullName evidence="1">Formyl transferase N-terminal domain-containing protein</fullName>
    </recommendedName>
</protein>
<dbReference type="EMBL" id="AP012492">
    <property type="protein sequence ID" value="BAM32076.1"/>
    <property type="molecule type" value="Genomic_DNA"/>
</dbReference>
<dbReference type="GO" id="GO:0004479">
    <property type="term" value="F:methionyl-tRNA formyltransferase activity"/>
    <property type="evidence" value="ECO:0007669"/>
    <property type="project" value="TreeGrafter"/>
</dbReference>
<organism evidence="2 3">
    <name type="scientific">Helicobacter cinaedi CCUG 18818 = ATCC BAA-847</name>
    <dbReference type="NCBI Taxonomy" id="537971"/>
    <lineage>
        <taxon>Bacteria</taxon>
        <taxon>Pseudomonadati</taxon>
        <taxon>Campylobacterota</taxon>
        <taxon>Epsilonproteobacteria</taxon>
        <taxon>Campylobacterales</taxon>
        <taxon>Helicobacteraceae</taxon>
        <taxon>Helicobacter</taxon>
    </lineage>
</organism>
<dbReference type="AlphaFoldDB" id="A0AAI8MM68"/>
<dbReference type="Gene3D" id="3.40.50.12230">
    <property type="match status" value="1"/>
</dbReference>
<gene>
    <name evidence="2" type="ORF">HCBAA847_0838</name>
</gene>
<dbReference type="InterPro" id="IPR002376">
    <property type="entry name" value="Formyl_transf_N"/>
</dbReference>
<evidence type="ECO:0000313" key="3">
    <source>
        <dbReference type="Proteomes" id="UP000006036"/>
    </source>
</evidence>
<dbReference type="PANTHER" id="PTHR11138">
    <property type="entry name" value="METHIONYL-TRNA FORMYLTRANSFERASE"/>
    <property type="match status" value="1"/>
</dbReference>
<reference evidence="2 3" key="1">
    <citation type="journal article" date="2012" name="J. Bacteriol.">
        <title>Complete Genome Sequence of Helicobacter cinaedi Type Strain ATCC BAA-847.</title>
        <authorList>
            <person name="Miyoshi-Akiyama T."/>
            <person name="Takeshita N."/>
            <person name="Ohmagari N."/>
            <person name="Kirikae T."/>
        </authorList>
    </citation>
    <scope>NUCLEOTIDE SEQUENCE [LARGE SCALE GENOMIC DNA]</scope>
    <source>
        <strain evidence="2 3">ATCC BAA-847</strain>
    </source>
</reference>
<dbReference type="SUPFAM" id="SSF53328">
    <property type="entry name" value="Formyltransferase"/>
    <property type="match status" value="1"/>
</dbReference>
<dbReference type="InterPro" id="IPR016181">
    <property type="entry name" value="Acyl_CoA_acyltransferase"/>
</dbReference>
<dbReference type="InterPro" id="IPR036477">
    <property type="entry name" value="Formyl_transf_N_sf"/>
</dbReference>
<evidence type="ECO:0000259" key="1">
    <source>
        <dbReference type="Pfam" id="PF00551"/>
    </source>
</evidence>
<proteinExistence type="predicted"/>
<dbReference type="RefSeq" id="WP_015453407.1">
    <property type="nucleotide sequence ID" value="NC_020555.1"/>
</dbReference>
<dbReference type="SUPFAM" id="SSF55729">
    <property type="entry name" value="Acyl-CoA N-acyltransferases (Nat)"/>
    <property type="match status" value="1"/>
</dbReference>
<sequence length="742" mass="84410">MSLCNLTPNTHQKFLFVGNRLKVLQAMLQTCHNLTICMQSQTYAARTLQTSLSPKHKKHCYEFSSKKELLALVQSLEFDVLVSNGCPYILPISQIQKPHQIFINCHPSLLPNLKGNHPINGAILFHQPSGATCHIMTNEIDSGAIISQVPVYNDDNISLPLLYQMCFLAEKEAFLLAMQRDFKPDENFLSHSTPPIPYYTRANSHLELDFHTQSTQHIIDTIKAFAMQTQGAYLKCNSSVRFIDAKLISNPFLERTFEQSRLNDILLSFDNHILCKREEGFLQLTLANKSKIPQSLTKNACDIKSQTCITDSHTYNISHHCNTPQTTIKANMESSHAQTSIFSQDSYAKALLEPLLYNQKQIFHFSYTQGSDFFSNTAIIEPIPNTPYFDMSSPYGYGGYFSNSSDINFLRNALEAQAQEARKRNIIAEFIRFHPHFSSTPHFAHLLDFFDNTREIIATTTDTQARWQSYSSRLRGKLRKSLQALQVSQSYDTELFHTLYTQTMQRNNADKFYFFDIAYFKTLLQMPQCVMLQATFEGKIAAMGIFLFDSLCGYYHLGANADISLDKNLNAMGALFEHFFEIAKDKGISQCILGGGRGNDKQDSLFVFKKQFSTHILPFTIGGKIYDKQIYQTLKANTESTIFLAYRISQDSHKVADKEIARGGGQYGFIYRFGFGFFCGFNFGFNHNPRFSFCFNGFNATPELRFKAVAKAKALPYLRTAYTPLSIPTIDSKPKPLRKAYA</sequence>
<feature type="domain" description="Formyl transferase N-terminal" evidence="1">
    <location>
        <begin position="64"/>
        <end position="156"/>
    </location>
</feature>
<name>A0AAI8MM68_9HELI</name>
<dbReference type="Proteomes" id="UP000006036">
    <property type="component" value="Chromosome 1"/>
</dbReference>
<dbReference type="PANTHER" id="PTHR11138:SF5">
    <property type="entry name" value="METHIONYL-TRNA FORMYLTRANSFERASE, MITOCHONDRIAL"/>
    <property type="match status" value="1"/>
</dbReference>
<dbReference type="KEGG" id="hcb:HCBAA847_0838"/>